<comment type="subcellular location">
    <subcellularLocation>
        <location evidence="1">Secreted</location>
    </subcellularLocation>
</comment>
<dbReference type="PANTHER" id="PTHR22917">
    <property type="entry name" value="HEMOPEXIN DOMAIN-CONTAINING PROTEIN"/>
    <property type="match status" value="1"/>
</dbReference>
<dbReference type="PROSITE" id="PS00524">
    <property type="entry name" value="SMB_1"/>
    <property type="match status" value="1"/>
</dbReference>
<evidence type="ECO:0000313" key="10">
    <source>
        <dbReference type="Ensembl" id="ENSDCDP00010041043.1"/>
    </source>
</evidence>
<dbReference type="InterPro" id="IPR051298">
    <property type="entry name" value="Heme_transport/Cell_adhesion"/>
</dbReference>
<reference evidence="10 11" key="1">
    <citation type="submission" date="2020-06" db="EMBL/GenBank/DDBJ databases">
        <authorList>
            <consortium name="Wellcome Sanger Institute Data Sharing"/>
        </authorList>
    </citation>
    <scope>NUCLEOTIDE SEQUENCE [LARGE SCALE GENOMIC DNA]</scope>
</reference>
<dbReference type="PANTHER" id="PTHR22917:SF3">
    <property type="entry name" value="VITRONECTIN"/>
    <property type="match status" value="1"/>
</dbReference>
<feature type="repeat" description="Hemopexin" evidence="7">
    <location>
        <begin position="258"/>
        <end position="318"/>
    </location>
</feature>
<dbReference type="GO" id="GO:0033627">
    <property type="term" value="P:cell adhesion mediated by integrin"/>
    <property type="evidence" value="ECO:0007669"/>
    <property type="project" value="TreeGrafter"/>
</dbReference>
<feature type="region of interest" description="Disordered" evidence="8">
    <location>
        <begin position="125"/>
        <end position="162"/>
    </location>
</feature>
<dbReference type="GO" id="GO:0030247">
    <property type="term" value="F:polysaccharide binding"/>
    <property type="evidence" value="ECO:0007669"/>
    <property type="project" value="InterPro"/>
</dbReference>
<name>A0AAY4D6L2_9TELE</name>
<dbReference type="Ensembl" id="ENSDCDT00010050983.1">
    <property type="protein sequence ID" value="ENSDCDP00010041043.1"/>
    <property type="gene ID" value="ENSDCDG00010026122.1"/>
</dbReference>
<dbReference type="GO" id="GO:0007160">
    <property type="term" value="P:cell-matrix adhesion"/>
    <property type="evidence" value="ECO:0007669"/>
    <property type="project" value="TreeGrafter"/>
</dbReference>
<dbReference type="GO" id="GO:0005044">
    <property type="term" value="F:scavenger receptor activity"/>
    <property type="evidence" value="ECO:0007669"/>
    <property type="project" value="InterPro"/>
</dbReference>
<dbReference type="Gene3D" id="2.110.10.10">
    <property type="entry name" value="Hemopexin-like domain"/>
    <property type="match status" value="2"/>
</dbReference>
<organism evidence="10 11">
    <name type="scientific">Denticeps clupeoides</name>
    <name type="common">denticle herring</name>
    <dbReference type="NCBI Taxonomy" id="299321"/>
    <lineage>
        <taxon>Eukaryota</taxon>
        <taxon>Metazoa</taxon>
        <taxon>Chordata</taxon>
        <taxon>Craniata</taxon>
        <taxon>Vertebrata</taxon>
        <taxon>Euteleostomi</taxon>
        <taxon>Actinopterygii</taxon>
        <taxon>Neopterygii</taxon>
        <taxon>Teleostei</taxon>
        <taxon>Clupei</taxon>
        <taxon>Clupeiformes</taxon>
        <taxon>Denticipitoidei</taxon>
        <taxon>Denticipitidae</taxon>
        <taxon>Denticeps</taxon>
    </lineage>
</organism>
<evidence type="ECO:0000256" key="2">
    <source>
        <dbReference type="ARBA" id="ARBA00022525"/>
    </source>
</evidence>
<dbReference type="GeneTree" id="ENSGT00530000063751"/>
<keyword evidence="2" id="KW-0964">Secreted</keyword>
<reference evidence="10" key="2">
    <citation type="submission" date="2025-08" db="UniProtKB">
        <authorList>
            <consortium name="Ensembl"/>
        </authorList>
    </citation>
    <scope>IDENTIFICATION</scope>
</reference>
<feature type="compositionally biased region" description="Basic and acidic residues" evidence="8">
    <location>
        <begin position="408"/>
        <end position="420"/>
    </location>
</feature>
<dbReference type="Gene3D" id="4.10.410.20">
    <property type="match status" value="1"/>
</dbReference>
<dbReference type="SMART" id="SM00201">
    <property type="entry name" value="SO"/>
    <property type="match status" value="1"/>
</dbReference>
<evidence type="ECO:0000259" key="9">
    <source>
        <dbReference type="PROSITE" id="PS50958"/>
    </source>
</evidence>
<dbReference type="GO" id="GO:0006955">
    <property type="term" value="P:immune response"/>
    <property type="evidence" value="ECO:0007669"/>
    <property type="project" value="InterPro"/>
</dbReference>
<dbReference type="SMART" id="SM00120">
    <property type="entry name" value="HX"/>
    <property type="match status" value="4"/>
</dbReference>
<dbReference type="SUPFAM" id="SSF50923">
    <property type="entry name" value="Hemopexin-like domain"/>
    <property type="match status" value="2"/>
</dbReference>
<feature type="compositionally biased region" description="Low complexity" evidence="8">
    <location>
        <begin position="384"/>
        <end position="407"/>
    </location>
</feature>
<dbReference type="InterPro" id="IPR020436">
    <property type="entry name" value="SMB_chordata"/>
</dbReference>
<keyword evidence="3" id="KW-0732">Signal</keyword>
<proteinExistence type="predicted"/>
<evidence type="ECO:0000256" key="6">
    <source>
        <dbReference type="ARBA" id="ARBA00023180"/>
    </source>
</evidence>
<evidence type="ECO:0000256" key="8">
    <source>
        <dbReference type="SAM" id="MobiDB-lite"/>
    </source>
</evidence>
<keyword evidence="11" id="KW-1185">Reference proteome</keyword>
<feature type="repeat" description="Hemopexin" evidence="7">
    <location>
        <begin position="210"/>
        <end position="257"/>
    </location>
</feature>
<sequence length="490" mass="57065">MLYGLKVPYYEIFTSIPSSPSLSVARNGNILFPLSESCLNNCENGFDAQKKCQCDTMCRYYGSCCSDYEEFCRQYTRGDTFVLAEDDDDELLNSTEVLARFQTWTPRPPAFSSTRHAVEVNTDPLVSADPGPIAPSTAPLLNSRPAPHGADGPSPHRPSSQSEVINGLKDCNILSIHYIFTSLGKYVFELDERSVSPGFPKLIQDVWGISGPIDAAFTRINCQGKTYIFKGNKYWRFDDNVLDEDYPRDISVGFENVPDDVDAAFAVPAHSHHGKEKVYFFKGDQYYQYEFRHQPSHEECIQMTMKSPSTIFTRYTDMYYNRWEEFFRTLFGNRKAFVWPRFINKDWVGIKPPVDAVMAGRIYVSPHPLQRWLSWRQQNGDNQQQWSQQRRQQWGQQQEQGWDQQRGSQDEDRRREDGSEYYRRYNPRVDTVLDMVRKNRPVQSVFFFKGDHYYRVNLQTKRVDYANPPYPRSIGKYWLGCKENPGAERR</sequence>
<evidence type="ECO:0000313" key="11">
    <source>
        <dbReference type="Proteomes" id="UP000694580"/>
    </source>
</evidence>
<dbReference type="PROSITE" id="PS50958">
    <property type="entry name" value="SMB_2"/>
    <property type="match status" value="1"/>
</dbReference>
<reference evidence="10" key="3">
    <citation type="submission" date="2025-09" db="UniProtKB">
        <authorList>
            <consortium name="Ensembl"/>
        </authorList>
    </citation>
    <scope>IDENTIFICATION</scope>
</reference>
<dbReference type="InterPro" id="IPR036024">
    <property type="entry name" value="Somatomedin_B-like_dom_sf"/>
</dbReference>
<dbReference type="InterPro" id="IPR000585">
    <property type="entry name" value="Hemopexin-like_dom"/>
</dbReference>
<protein>
    <recommendedName>
        <fullName evidence="9">SMB domain-containing protein</fullName>
    </recommendedName>
</protein>
<dbReference type="InterPro" id="IPR018487">
    <property type="entry name" value="Hemopexin-like_repeat"/>
</dbReference>
<evidence type="ECO:0000256" key="1">
    <source>
        <dbReference type="ARBA" id="ARBA00004613"/>
    </source>
</evidence>
<feature type="region of interest" description="Disordered" evidence="8">
    <location>
        <begin position="384"/>
        <end position="420"/>
    </location>
</feature>
<dbReference type="InterPro" id="IPR001212">
    <property type="entry name" value="Somatomedin_B_dom"/>
</dbReference>
<feature type="repeat" description="Hemopexin" evidence="7">
    <location>
        <begin position="426"/>
        <end position="481"/>
    </location>
</feature>
<evidence type="ECO:0000256" key="3">
    <source>
        <dbReference type="ARBA" id="ARBA00022729"/>
    </source>
</evidence>
<evidence type="ECO:0000256" key="5">
    <source>
        <dbReference type="ARBA" id="ARBA00023157"/>
    </source>
</evidence>
<dbReference type="PRINTS" id="PR00022">
    <property type="entry name" value="SOMATOMEDINB"/>
</dbReference>
<dbReference type="Pfam" id="PF00045">
    <property type="entry name" value="Hemopexin"/>
    <property type="match status" value="2"/>
</dbReference>
<dbReference type="PROSITE" id="PS51642">
    <property type="entry name" value="HEMOPEXIN_2"/>
    <property type="match status" value="3"/>
</dbReference>
<evidence type="ECO:0000256" key="7">
    <source>
        <dbReference type="PROSITE-ProRule" id="PRU01011"/>
    </source>
</evidence>
<dbReference type="CDD" id="cd00094">
    <property type="entry name" value="HX"/>
    <property type="match status" value="1"/>
</dbReference>
<keyword evidence="4" id="KW-0677">Repeat</keyword>
<dbReference type="GO" id="GO:0005615">
    <property type="term" value="C:extracellular space"/>
    <property type="evidence" value="ECO:0007669"/>
    <property type="project" value="TreeGrafter"/>
</dbReference>
<dbReference type="GO" id="GO:0005178">
    <property type="term" value="F:integrin binding"/>
    <property type="evidence" value="ECO:0007669"/>
    <property type="project" value="TreeGrafter"/>
</dbReference>
<evidence type="ECO:0000256" key="4">
    <source>
        <dbReference type="ARBA" id="ARBA00022737"/>
    </source>
</evidence>
<accession>A0AAY4D6L2</accession>
<dbReference type="AlphaFoldDB" id="A0AAY4D6L2"/>
<dbReference type="InterPro" id="IPR036375">
    <property type="entry name" value="Hemopexin-like_dom_sf"/>
</dbReference>
<keyword evidence="5" id="KW-1015">Disulfide bond</keyword>
<dbReference type="GO" id="GO:0050840">
    <property type="term" value="F:extracellular matrix binding"/>
    <property type="evidence" value="ECO:0007669"/>
    <property type="project" value="TreeGrafter"/>
</dbReference>
<keyword evidence="6" id="KW-0325">Glycoprotein</keyword>
<gene>
    <name evidence="10" type="primary">vtna</name>
</gene>
<dbReference type="SUPFAM" id="SSF90188">
    <property type="entry name" value="Somatomedin B domain"/>
    <property type="match status" value="1"/>
</dbReference>
<feature type="domain" description="SMB" evidence="9">
    <location>
        <begin position="34"/>
        <end position="76"/>
    </location>
</feature>
<dbReference type="Proteomes" id="UP000694580">
    <property type="component" value="Chromosome 13"/>
</dbReference>
<dbReference type="Pfam" id="PF01033">
    <property type="entry name" value="Somatomedin_B"/>
    <property type="match status" value="1"/>
</dbReference>